<dbReference type="EMBL" id="RRCN01000001">
    <property type="protein sequence ID" value="RRJ63458.1"/>
    <property type="molecule type" value="Genomic_DNA"/>
</dbReference>
<dbReference type="GO" id="GO:0043565">
    <property type="term" value="F:sequence-specific DNA binding"/>
    <property type="evidence" value="ECO:0007669"/>
    <property type="project" value="InterPro"/>
</dbReference>
<dbReference type="Pfam" id="PF12833">
    <property type="entry name" value="HTH_18"/>
    <property type="match status" value="1"/>
</dbReference>
<dbReference type="CDD" id="cd17536">
    <property type="entry name" value="REC_YesN-like"/>
    <property type="match status" value="1"/>
</dbReference>
<keyword evidence="4" id="KW-0597">Phosphoprotein</keyword>
<dbReference type="Proteomes" id="UP000267017">
    <property type="component" value="Unassembled WGS sequence"/>
</dbReference>
<protein>
    <submittedName>
        <fullName evidence="7">Response regulator</fullName>
    </submittedName>
</protein>
<dbReference type="Gene3D" id="1.10.10.60">
    <property type="entry name" value="Homeodomain-like"/>
    <property type="match status" value="2"/>
</dbReference>
<feature type="domain" description="Response regulatory" evidence="6">
    <location>
        <begin position="35"/>
        <end position="152"/>
    </location>
</feature>
<dbReference type="SUPFAM" id="SSF46689">
    <property type="entry name" value="Homeodomain-like"/>
    <property type="match status" value="2"/>
</dbReference>
<evidence type="ECO:0000256" key="3">
    <source>
        <dbReference type="ARBA" id="ARBA00023163"/>
    </source>
</evidence>
<dbReference type="Gene3D" id="3.40.50.2300">
    <property type="match status" value="1"/>
</dbReference>
<reference evidence="7 8" key="1">
    <citation type="submission" date="2018-11" db="EMBL/GenBank/DDBJ databases">
        <title>Genome sequencing of Paenibacillus sp. KCOM 3021 (= ChDC PVNT-B20).</title>
        <authorList>
            <person name="Kook J.-K."/>
            <person name="Park S.-N."/>
            <person name="Lim Y.K."/>
        </authorList>
    </citation>
    <scope>NUCLEOTIDE SEQUENCE [LARGE SCALE GENOMIC DNA]</scope>
    <source>
        <strain evidence="7 8">KCOM 3021</strain>
    </source>
</reference>
<dbReference type="AlphaFoldDB" id="A0A3P3U1J0"/>
<dbReference type="InterPro" id="IPR018062">
    <property type="entry name" value="HTH_AraC-typ_CS"/>
</dbReference>
<proteinExistence type="predicted"/>
<evidence type="ECO:0000259" key="5">
    <source>
        <dbReference type="PROSITE" id="PS01124"/>
    </source>
</evidence>
<keyword evidence="2" id="KW-0238">DNA-binding</keyword>
<dbReference type="PROSITE" id="PS01124">
    <property type="entry name" value="HTH_ARAC_FAMILY_2"/>
    <property type="match status" value="1"/>
</dbReference>
<organism evidence="7 8">
    <name type="scientific">Paenibacillus oralis</name>
    <dbReference type="NCBI Taxonomy" id="2490856"/>
    <lineage>
        <taxon>Bacteria</taxon>
        <taxon>Bacillati</taxon>
        <taxon>Bacillota</taxon>
        <taxon>Bacilli</taxon>
        <taxon>Bacillales</taxon>
        <taxon>Paenibacillaceae</taxon>
        <taxon>Paenibacillus</taxon>
    </lineage>
</organism>
<evidence type="ECO:0000313" key="7">
    <source>
        <dbReference type="EMBL" id="RRJ63458.1"/>
    </source>
</evidence>
<dbReference type="PROSITE" id="PS00041">
    <property type="entry name" value="HTH_ARAC_FAMILY_1"/>
    <property type="match status" value="1"/>
</dbReference>
<dbReference type="SMART" id="SM00448">
    <property type="entry name" value="REC"/>
    <property type="match status" value="1"/>
</dbReference>
<dbReference type="OrthoDB" id="159632at2"/>
<dbReference type="PANTHER" id="PTHR43280">
    <property type="entry name" value="ARAC-FAMILY TRANSCRIPTIONAL REGULATOR"/>
    <property type="match status" value="1"/>
</dbReference>
<keyword evidence="1" id="KW-0805">Transcription regulation</keyword>
<evidence type="ECO:0000259" key="6">
    <source>
        <dbReference type="PROSITE" id="PS50110"/>
    </source>
</evidence>
<keyword evidence="8" id="KW-1185">Reference proteome</keyword>
<dbReference type="InterPro" id="IPR009057">
    <property type="entry name" value="Homeodomain-like_sf"/>
</dbReference>
<dbReference type="PROSITE" id="PS50110">
    <property type="entry name" value="RESPONSE_REGULATORY"/>
    <property type="match status" value="1"/>
</dbReference>
<evidence type="ECO:0000256" key="1">
    <source>
        <dbReference type="ARBA" id="ARBA00023015"/>
    </source>
</evidence>
<evidence type="ECO:0000256" key="2">
    <source>
        <dbReference type="ARBA" id="ARBA00023125"/>
    </source>
</evidence>
<comment type="caution">
    <text evidence="7">The sequence shown here is derived from an EMBL/GenBank/DDBJ whole genome shotgun (WGS) entry which is preliminary data.</text>
</comment>
<sequence length="554" mass="63611">MGPVLPGTSKASLMRRRPSLCPSLINRRRSVNRMKVLIVDDEEHVREGVELAIDWPSHQVTGILLAEDGVEALEIVRREAPELIICDMSMPRMDGPTFLEKLRAEGWDSKVIVLSGYQEFRYAKATLLAQGVDYLLKPFKIDDLNKAVSKAVEAILESRENRSEELRKNFQVHEANTLLQEQKMATYLQTDSVNHEGVRQVLQEVGFPVKDFYLLLFLPRNLAAIVDRSFMGDEALFMFSVRNIIKDVLRPLGRFYFFRVDSFFCVLIEGEASALDVEYHKAKLEKSWLSTIKLDTFSGFIRKKYVYTEILSGIKEARTEIVQANILDGGADAAKPNHAVTFIDREILLLEALRKRDKEHMAELIGSFVRELRQLGYLSLKDLQHYTMEVNLLIARISRQLHQEHQAETLSLWISDLEEWGKELTHIFWLMIESEGEGLASLQSIHAIQHYISSNIGAEISLTSLAERFHFSPQYISKKFKETYGTTVMNYLTGLRMEKAKSLLSHSDKTVLEVSRMLGYEDDNYFGKVFRKFTGESPTQYRKHHKAPRPRMGG</sequence>
<evidence type="ECO:0000256" key="4">
    <source>
        <dbReference type="PROSITE-ProRule" id="PRU00169"/>
    </source>
</evidence>
<dbReference type="PRINTS" id="PR00032">
    <property type="entry name" value="HTHARAC"/>
</dbReference>
<feature type="domain" description="HTH araC/xylS-type" evidence="5">
    <location>
        <begin position="446"/>
        <end position="544"/>
    </location>
</feature>
<dbReference type="SUPFAM" id="SSF52172">
    <property type="entry name" value="CheY-like"/>
    <property type="match status" value="1"/>
</dbReference>
<evidence type="ECO:0000313" key="8">
    <source>
        <dbReference type="Proteomes" id="UP000267017"/>
    </source>
</evidence>
<dbReference type="InterPro" id="IPR018060">
    <property type="entry name" value="HTH_AraC"/>
</dbReference>
<dbReference type="SMART" id="SM00342">
    <property type="entry name" value="HTH_ARAC"/>
    <property type="match status" value="1"/>
</dbReference>
<accession>A0A3P3U1J0</accession>
<dbReference type="PANTHER" id="PTHR43280:SF28">
    <property type="entry name" value="HTH-TYPE TRANSCRIPTIONAL ACTIVATOR RHAS"/>
    <property type="match status" value="1"/>
</dbReference>
<name>A0A3P3U1J0_9BACL</name>
<keyword evidence="3" id="KW-0804">Transcription</keyword>
<dbReference type="GO" id="GO:0003700">
    <property type="term" value="F:DNA-binding transcription factor activity"/>
    <property type="evidence" value="ECO:0007669"/>
    <property type="project" value="InterPro"/>
</dbReference>
<dbReference type="InterPro" id="IPR020449">
    <property type="entry name" value="Tscrpt_reg_AraC-type_HTH"/>
</dbReference>
<dbReference type="Pfam" id="PF00072">
    <property type="entry name" value="Response_reg"/>
    <property type="match status" value="1"/>
</dbReference>
<feature type="modified residue" description="4-aspartylphosphate" evidence="4">
    <location>
        <position position="87"/>
    </location>
</feature>
<gene>
    <name evidence="7" type="ORF">EHV15_11365</name>
</gene>
<dbReference type="InterPro" id="IPR001789">
    <property type="entry name" value="Sig_transdc_resp-reg_receiver"/>
</dbReference>
<dbReference type="InterPro" id="IPR011006">
    <property type="entry name" value="CheY-like_superfamily"/>
</dbReference>
<dbReference type="GO" id="GO:0000160">
    <property type="term" value="P:phosphorelay signal transduction system"/>
    <property type="evidence" value="ECO:0007669"/>
    <property type="project" value="InterPro"/>
</dbReference>